<gene>
    <name evidence="1" type="ORF">Patl1_19402</name>
</gene>
<dbReference type="Proteomes" id="UP001164250">
    <property type="component" value="Chromosome 2"/>
</dbReference>
<dbReference type="EMBL" id="CM047898">
    <property type="protein sequence ID" value="KAJ0104624.1"/>
    <property type="molecule type" value="Genomic_DNA"/>
</dbReference>
<sequence>MDERLQRLQNSAVEGDVDALYSMVAKDPLVLERIDEMSFVTTPLHAAVSGGKIHFVKEILNLKPSFVGKRDHLGRGLLHLALEGKHLQEGRSPGDSEVEEKYQELVTWLIRTHPGLIRVKAKGMVTPLHYAAQLDDEINLADFLYVCPSSIEDFTVKSETAIHVAIKNWSFKAFKVLFGWLRHFDKEEILKWEDEEGNNALHTAISENQPEVGEILRGAKAKRASQLNLLNRLGNLIINRIPLEVQNVVLVVAILIATATYQAALSPPGGLWQDEVEMATNNTSVINNTSAISFSSIFLNPNIFYRGRSQLQAGHMIQGSPAHFFFLILNTLAFSTSVTTIIVLINGLPFSKIIGLSTNFDRVCLLFCRN</sequence>
<reference evidence="2" key="1">
    <citation type="journal article" date="2023" name="G3 (Bethesda)">
        <title>Genome assembly and association tests identify interacting loci associated with vigor, precocity, and sex in interspecific pistachio rootstocks.</title>
        <authorList>
            <person name="Palmer W."/>
            <person name="Jacygrad E."/>
            <person name="Sagayaradj S."/>
            <person name="Cavanaugh K."/>
            <person name="Han R."/>
            <person name="Bertier L."/>
            <person name="Beede B."/>
            <person name="Kafkas S."/>
            <person name="Golino D."/>
            <person name="Preece J."/>
            <person name="Michelmore R."/>
        </authorList>
    </citation>
    <scope>NUCLEOTIDE SEQUENCE [LARGE SCALE GENOMIC DNA]</scope>
</reference>
<protein>
    <submittedName>
        <fullName evidence="1">Uncharacterized protein</fullName>
    </submittedName>
</protein>
<accession>A0ACC1BXR7</accession>
<keyword evidence="2" id="KW-1185">Reference proteome</keyword>
<organism evidence="1 2">
    <name type="scientific">Pistacia atlantica</name>
    <dbReference type="NCBI Taxonomy" id="434234"/>
    <lineage>
        <taxon>Eukaryota</taxon>
        <taxon>Viridiplantae</taxon>
        <taxon>Streptophyta</taxon>
        <taxon>Embryophyta</taxon>
        <taxon>Tracheophyta</taxon>
        <taxon>Spermatophyta</taxon>
        <taxon>Magnoliopsida</taxon>
        <taxon>eudicotyledons</taxon>
        <taxon>Gunneridae</taxon>
        <taxon>Pentapetalae</taxon>
        <taxon>rosids</taxon>
        <taxon>malvids</taxon>
        <taxon>Sapindales</taxon>
        <taxon>Anacardiaceae</taxon>
        <taxon>Pistacia</taxon>
    </lineage>
</organism>
<evidence type="ECO:0000313" key="1">
    <source>
        <dbReference type="EMBL" id="KAJ0104624.1"/>
    </source>
</evidence>
<proteinExistence type="predicted"/>
<comment type="caution">
    <text evidence="1">The sequence shown here is derived from an EMBL/GenBank/DDBJ whole genome shotgun (WGS) entry which is preliminary data.</text>
</comment>
<name>A0ACC1BXR7_9ROSI</name>
<evidence type="ECO:0000313" key="2">
    <source>
        <dbReference type="Proteomes" id="UP001164250"/>
    </source>
</evidence>